<dbReference type="Pfam" id="PF10294">
    <property type="entry name" value="Methyltransf_16"/>
    <property type="match status" value="1"/>
</dbReference>
<dbReference type="EMBL" id="JACYTR010000003">
    <property type="protein sequence ID" value="MBD8524633.1"/>
    <property type="molecule type" value="Genomic_DNA"/>
</dbReference>
<dbReference type="GO" id="GO:0032259">
    <property type="term" value="P:methylation"/>
    <property type="evidence" value="ECO:0007669"/>
    <property type="project" value="UniProtKB-KW"/>
</dbReference>
<organism evidence="1 2">
    <name type="scientific">Pseudomarimonas arenosa</name>
    <dbReference type="NCBI Taxonomy" id="2774145"/>
    <lineage>
        <taxon>Bacteria</taxon>
        <taxon>Pseudomonadati</taxon>
        <taxon>Pseudomonadota</taxon>
        <taxon>Gammaproteobacteria</taxon>
        <taxon>Lysobacterales</taxon>
        <taxon>Lysobacteraceae</taxon>
        <taxon>Pseudomarimonas</taxon>
    </lineage>
</organism>
<evidence type="ECO:0000313" key="1">
    <source>
        <dbReference type="EMBL" id="MBD8524633.1"/>
    </source>
</evidence>
<dbReference type="Gene3D" id="3.40.50.150">
    <property type="entry name" value="Vaccinia Virus protein VP39"/>
    <property type="match status" value="1"/>
</dbReference>
<gene>
    <name evidence="1" type="ORF">IFO71_02665</name>
</gene>
<accession>A0AAW3ZFG1</accession>
<keyword evidence="1" id="KW-0489">Methyltransferase</keyword>
<proteinExistence type="predicted"/>
<dbReference type="AlphaFoldDB" id="A0AAW3ZFG1"/>
<dbReference type="SUPFAM" id="SSF53335">
    <property type="entry name" value="S-adenosyl-L-methionine-dependent methyltransferases"/>
    <property type="match status" value="1"/>
</dbReference>
<dbReference type="GO" id="GO:0008168">
    <property type="term" value="F:methyltransferase activity"/>
    <property type="evidence" value="ECO:0007669"/>
    <property type="project" value="UniProtKB-KW"/>
</dbReference>
<evidence type="ECO:0000313" key="2">
    <source>
        <dbReference type="Proteomes" id="UP000613768"/>
    </source>
</evidence>
<dbReference type="Proteomes" id="UP000613768">
    <property type="component" value="Unassembled WGS sequence"/>
</dbReference>
<dbReference type="InterPro" id="IPR019410">
    <property type="entry name" value="Methyltransf_16"/>
</dbReference>
<dbReference type="RefSeq" id="WP_192027978.1">
    <property type="nucleotide sequence ID" value="NZ_JACYTR010000003.1"/>
</dbReference>
<keyword evidence="2" id="KW-1185">Reference proteome</keyword>
<comment type="caution">
    <text evidence="1">The sequence shown here is derived from an EMBL/GenBank/DDBJ whole genome shotgun (WGS) entry which is preliminary data.</text>
</comment>
<sequence length="230" mass="25505">MLGYSVREINQAIGHHPYRLRVLSDRQQFGDPDGRAAALGISSAQWSLFGQLWPAGRLLAQAMYRFDITGKRILELGCGIGLPSLVLQQRGANVVASDAHPLAEVFLAYNAALNDLPALHYRQLRWDSHLPALGTFDAIIASDVLYERGQAELIATVVERHAHPEAEILLTDPGRGNSARFSRMLSEQDFRVDDLRCPMDDNDAPPHRGRLLHFKRGTIASALIARTHLT</sequence>
<protein>
    <submittedName>
        <fullName evidence="1">Methyltransferase domain-containing protein</fullName>
    </submittedName>
</protein>
<keyword evidence="1" id="KW-0808">Transferase</keyword>
<name>A0AAW3ZFG1_9GAMM</name>
<dbReference type="PANTHER" id="PTHR14614">
    <property type="entry name" value="HEPATOCELLULAR CARCINOMA-ASSOCIATED ANTIGEN"/>
    <property type="match status" value="1"/>
</dbReference>
<dbReference type="InterPro" id="IPR029063">
    <property type="entry name" value="SAM-dependent_MTases_sf"/>
</dbReference>
<reference evidence="1 2" key="1">
    <citation type="submission" date="2020-09" db="EMBL/GenBank/DDBJ databases">
        <title>Pseudoxanthomonas sp. CAU 1598 isolated from sand of Yaerae Beach.</title>
        <authorList>
            <person name="Kim W."/>
        </authorList>
    </citation>
    <scope>NUCLEOTIDE SEQUENCE [LARGE SCALE GENOMIC DNA]</scope>
    <source>
        <strain evidence="1 2">CAU 1598</strain>
    </source>
</reference>
<dbReference type="CDD" id="cd02440">
    <property type="entry name" value="AdoMet_MTases"/>
    <property type="match status" value="1"/>
</dbReference>